<dbReference type="Gene3D" id="2.60.40.10">
    <property type="entry name" value="Immunoglobulins"/>
    <property type="match status" value="14"/>
</dbReference>
<dbReference type="InterPro" id="IPR036709">
    <property type="entry name" value="Autotransporte_beta_dom_sf"/>
</dbReference>
<dbReference type="Proteomes" id="UP000061569">
    <property type="component" value="Chromosome"/>
</dbReference>
<proteinExistence type="predicted"/>
<sequence>MNNMQQQSAQSAGVSHASYWGHSTAARTWRRGLAAILIVLAGLWSFAAVAAPSIRCPVMTLAVANGGTSILDADMCDGGPPPGGFGIGVLMTPPQHGTVTVNQSTDKVTYTHNGGATLTDTFSFGDGVGGEVTVNVTIAAGTSPITVSPASISPQLGVAYSQSMSATGGVAPYTYVLNGGAGVLPTGLSFASGTFSGTVRQRGNFPVQVTVTDSTAPTPLTTVKSYTIAIPNTQHDFAPATLPTLYRTASYNIALTGSGGVGPYNYAIETGSLPAGLSISGGAIVGTPTASGAYSVTIKSTDSSLPGPGVPAVAFRIRTYTGTVLEPPTIAVNPATAANGTVAVAYSQAFSATGGTAPYTFQIVPGGQLPAGVTLTGGTLSGTPTQAGTFNFSVRATDANGFFNSRAYTIVVAPPSIAVDPNTLSDATVGAGYSQTFSATGGIGGYSFVRTGTLPPGMNLTGAVLSGTPTAGGSFTFTITATDNGSTGTGAPFSGARTYTLVVQPPTINLPATSLANATQGLAYTATLNAASQGTAPYKYAVTAGDLPPGLGLDLNTGVISGTPSAAGSFNFAVTATDSSTGTGPYNSAARGYVLQVINIPPVANAVSAAVAYNSGANPITLNITGGVATSVAIGTAPLHGTAIASGLNVTYQPTPGYAGSDSFTYTATNSAGTSAPATVTIAVGNPTITVTASGPLTAQIGVAYTQTFTWNGGAQPFSQYQVTNLPAGLAVTGNTANSVTVAGTPTQAGALTLTASARDSSTGNGPFTIAQSFNLSVSAPTLTLTPAAGTLSATYGAAYSQTYVAGGGTAPYKYRISAGGLPTGLELDEDTGVLSGTPSVTGLYTFSVRATDNSTGTGGPFSRTQNYVMQVAAPSIDLAPTTLPAGAQVGAVYTASVSATGGIGPYTYAIPPGSAPPGLSMSSDGTLSGTPTAGGLFNFMVIATDAHGQTGNRPYIFNVAVPTITVSPATLADGNVAQLYSQTITASGGTVGSGYQFSAPPGDLPPGLSLSTGGVLSGTPTAGGSFTFTVTATDSSTGSGPYSGTRTYTVAIGASTILLPTTSLANATVTSPYTATLNPATGGTAPYTYAVTGGNLPASVLLNANGTLSGTPTAPGTYTFSVVATDSSGGTGPYSSAPQSYTLVVNDIVPVAHPVSVTVGYGSSANPVTLNITGGIPASVAIGAAATHGTAVATGTSITYQPVAGYSGPDSFTYTATNSAGTSTPATVTVSVSDPTITIATSGPLTGQVGVAYTQTFTWSGGAAPYGNFNASNLPTGLTVTATGTDSLTVSGTPTAAGTFNASVSARDSSTGNGPFTVGQLFAFAIGAPTLSMTPAPGSLPMNYGVASSINFAASGGTAPYTFSLAAGSLPVGVSLSSAGVLSGTPTVPGNYNITVRATDSSTGTGAPFRIDQSYTVVVATPSIAIDPASIPNGTAAVAYNQTFSASGGVAPYSFSLTAGALPVGMSLSSAGALSGVPRSDGNFSLTVQATDANGQTASKVYTFAIAPATLTISPATLPGGVVGTAYSQGLSSSGGIAPYTYALASGALPSGIALSSAGAISGTPTLAGNYSFAIRSTDDAGYNTTVNYSIAVADAVPVAVDDSASTQSNQAVTVNVIANDTGIITSVAVVSAPTHGTATPSGTSIVYTPASNYFGSDSFTYTATGPGGTSAPATVTMTVNALPVPVGQPQNVTTLSTQPVTIDAATGATGAPFTGVTLLAPPSSGTATVQGTQILYTPAADTAGAIALNYTLNNPFGASAPITSTITVNPVPVATPKRVRTIAGATVKVELTQDARGGPFTGAALVSLTPASSGTATVSASNGGYTLSYTPQIGYSGLTVATFTLSNAYATSAPATVEIEVAPRSDPSKDAEVLGILNAQAEAARRFANAQIGNFQKRMEGLHDGGTGGSRFDNGLSFSVDPRCREGARRTPGSDCRDPDLGDEQAGVDGKPRVEGTGPQYGIWTGGTIESGNRDGRGGGSGGLDFKTSGVSLGADYRVRRDFAFGGGVGYGRDDTDVGTRGSRSKGESYSAVLYASYHPGESFFLDGLLGYQWLSFDSRRYVTDTGGMVRGSRDGSQWFASVSTGLEYQRDKLRISPYARLDVARATLDGYTESGDAQYALNYRDLDVDTTTTSLGLRLDYRHPVRWGTFSPQLRLEYQHDFQDASYAIMSYADMVGGPFYRARLQGLDRNRFVFGLGAVLQTERDWALRLEYRGLFGSGNDDDNSFMINIEKKY</sequence>
<name>A0A0S2DFU5_LYSEN</name>
<keyword evidence="2" id="KW-0472">Membrane</keyword>
<protein>
    <submittedName>
        <fullName evidence="3">Hemagglutinin/outer membrane autotransporter barrel domain protein</fullName>
    </submittedName>
</protein>
<dbReference type="SMART" id="SM00869">
    <property type="entry name" value="Autotransporter"/>
    <property type="match status" value="1"/>
</dbReference>
<dbReference type="SUPFAM" id="SSF49313">
    <property type="entry name" value="Cadherin-like"/>
    <property type="match status" value="8"/>
</dbReference>
<dbReference type="InterPro" id="IPR013783">
    <property type="entry name" value="Ig-like_fold"/>
</dbReference>
<dbReference type="InterPro" id="IPR006315">
    <property type="entry name" value="OM_autotransptr_brl_dom"/>
</dbReference>
<dbReference type="EMBL" id="CP013140">
    <property type="protein sequence ID" value="ALN57436.1"/>
    <property type="molecule type" value="Genomic_DNA"/>
</dbReference>
<dbReference type="Pfam" id="PF17963">
    <property type="entry name" value="Big_9"/>
    <property type="match status" value="6"/>
</dbReference>
<keyword evidence="2" id="KW-1133">Transmembrane helix</keyword>
<accession>A0A0S2DFU5</accession>
<dbReference type="PANTHER" id="PTHR37494">
    <property type="entry name" value="HEMAGGLUTININ"/>
    <property type="match status" value="1"/>
</dbReference>
<dbReference type="PROSITE" id="PS51208">
    <property type="entry name" value="AUTOTRANSPORTER"/>
    <property type="match status" value="1"/>
</dbReference>
<dbReference type="Gene3D" id="2.60.40.3440">
    <property type="match status" value="3"/>
</dbReference>
<dbReference type="KEGG" id="lez:GLE_2086"/>
<dbReference type="OrthoDB" id="5720638at2"/>
<feature type="region of interest" description="Disordered" evidence="1">
    <location>
        <begin position="1924"/>
        <end position="1985"/>
    </location>
</feature>
<dbReference type="STRING" id="69.GLE_2086"/>
<dbReference type="SUPFAM" id="SSF103515">
    <property type="entry name" value="Autotransporter"/>
    <property type="match status" value="1"/>
</dbReference>
<evidence type="ECO:0000313" key="3">
    <source>
        <dbReference type="EMBL" id="ALN57436.1"/>
    </source>
</evidence>
<evidence type="ECO:0000313" key="4">
    <source>
        <dbReference type="Proteomes" id="UP000061569"/>
    </source>
</evidence>
<dbReference type="PANTHER" id="PTHR37494:SF1">
    <property type="entry name" value="STAPHYLOCOCCUS AUREUS SURFACE PROTEIN A"/>
    <property type="match status" value="1"/>
</dbReference>
<gene>
    <name evidence="3" type="ORF">GLE_2086</name>
</gene>
<dbReference type="InterPro" id="IPR005546">
    <property type="entry name" value="Autotransporte_beta"/>
</dbReference>
<dbReference type="Gene3D" id="2.40.128.130">
    <property type="entry name" value="Autotransporter beta-domain"/>
    <property type="match status" value="1"/>
</dbReference>
<dbReference type="GO" id="GO:0019867">
    <property type="term" value="C:outer membrane"/>
    <property type="evidence" value="ECO:0007669"/>
    <property type="project" value="InterPro"/>
</dbReference>
<dbReference type="PATRIC" id="fig|69.6.peg.2051"/>
<dbReference type="GO" id="GO:0005509">
    <property type="term" value="F:calcium ion binding"/>
    <property type="evidence" value="ECO:0007669"/>
    <property type="project" value="InterPro"/>
</dbReference>
<reference evidence="3 4" key="1">
    <citation type="submission" date="2015-11" db="EMBL/GenBank/DDBJ databases">
        <title>Genome sequences of Lysobacter enzymogenes strain C3 and Lysobacter antibioticus ATCC 29479.</title>
        <authorList>
            <person name="Kobayashi D.Y."/>
        </authorList>
    </citation>
    <scope>NUCLEOTIDE SEQUENCE [LARGE SCALE GENOMIC DNA]</scope>
    <source>
        <strain evidence="3 4">C3</strain>
    </source>
</reference>
<dbReference type="Pfam" id="PF05345">
    <property type="entry name" value="He_PIG"/>
    <property type="match status" value="12"/>
</dbReference>
<dbReference type="Pfam" id="PF03797">
    <property type="entry name" value="Autotransporter"/>
    <property type="match status" value="1"/>
</dbReference>
<organism evidence="3 4">
    <name type="scientific">Lysobacter enzymogenes</name>
    <dbReference type="NCBI Taxonomy" id="69"/>
    <lineage>
        <taxon>Bacteria</taxon>
        <taxon>Pseudomonadati</taxon>
        <taxon>Pseudomonadota</taxon>
        <taxon>Gammaproteobacteria</taxon>
        <taxon>Lysobacterales</taxon>
        <taxon>Lysobacteraceae</taxon>
        <taxon>Lysobacter</taxon>
    </lineage>
</organism>
<dbReference type="NCBIfam" id="TIGR01414">
    <property type="entry name" value="autotrans_barl"/>
    <property type="match status" value="1"/>
</dbReference>
<keyword evidence="2" id="KW-0812">Transmembrane</keyword>
<evidence type="ECO:0000256" key="2">
    <source>
        <dbReference type="SAM" id="Phobius"/>
    </source>
</evidence>
<dbReference type="InterPro" id="IPR015919">
    <property type="entry name" value="Cadherin-like_sf"/>
</dbReference>
<feature type="transmembrane region" description="Helical" evidence="2">
    <location>
        <begin position="32"/>
        <end position="51"/>
    </location>
</feature>
<evidence type="ECO:0000256" key="1">
    <source>
        <dbReference type="SAM" id="MobiDB-lite"/>
    </source>
</evidence>